<reference evidence="1" key="1">
    <citation type="submission" date="2023-07" db="EMBL/GenBank/DDBJ databases">
        <title>draft genome sequence of fig (Ficus carica).</title>
        <authorList>
            <person name="Takahashi T."/>
            <person name="Nishimura K."/>
        </authorList>
    </citation>
    <scope>NUCLEOTIDE SEQUENCE</scope>
</reference>
<organism evidence="1 2">
    <name type="scientific">Ficus carica</name>
    <name type="common">Common fig</name>
    <dbReference type="NCBI Taxonomy" id="3494"/>
    <lineage>
        <taxon>Eukaryota</taxon>
        <taxon>Viridiplantae</taxon>
        <taxon>Streptophyta</taxon>
        <taxon>Embryophyta</taxon>
        <taxon>Tracheophyta</taxon>
        <taxon>Spermatophyta</taxon>
        <taxon>Magnoliopsida</taxon>
        <taxon>eudicotyledons</taxon>
        <taxon>Gunneridae</taxon>
        <taxon>Pentapetalae</taxon>
        <taxon>rosids</taxon>
        <taxon>fabids</taxon>
        <taxon>Rosales</taxon>
        <taxon>Moraceae</taxon>
        <taxon>Ficeae</taxon>
        <taxon>Ficus</taxon>
    </lineage>
</organism>
<sequence>MDHNRPEILRSFRHSRSCSCLAEIGFSHPPDHDHPQLLIPQPSTPYFHEKLPCEETRDGVLLQYYRFQDNFYSHLGQLPSSSTLANDQEGRSSCHAIEELLTGISELYEKLSKKIRSKLGLNKNSERVVNFTVPTTRTRGLNIRWSWTSTVHQLGVRHRHDQHHCGKLERFKIRTLNVLVEGDVKEPQK</sequence>
<dbReference type="EMBL" id="BTGU01000009">
    <property type="protein sequence ID" value="GMN39364.1"/>
    <property type="molecule type" value="Genomic_DNA"/>
</dbReference>
<dbReference type="Proteomes" id="UP001187192">
    <property type="component" value="Unassembled WGS sequence"/>
</dbReference>
<gene>
    <name evidence="1" type="ORF">TIFTF001_008597</name>
</gene>
<evidence type="ECO:0000313" key="1">
    <source>
        <dbReference type="EMBL" id="GMN39364.1"/>
    </source>
</evidence>
<evidence type="ECO:0000313" key="2">
    <source>
        <dbReference type="Proteomes" id="UP001187192"/>
    </source>
</evidence>
<comment type="caution">
    <text evidence="1">The sequence shown here is derived from an EMBL/GenBank/DDBJ whole genome shotgun (WGS) entry which is preliminary data.</text>
</comment>
<protein>
    <submittedName>
        <fullName evidence="1">Uncharacterized protein</fullName>
    </submittedName>
</protein>
<keyword evidence="2" id="KW-1185">Reference proteome</keyword>
<accession>A0AA87ZTB2</accession>
<proteinExistence type="predicted"/>
<dbReference type="AlphaFoldDB" id="A0AA87ZTB2"/>
<name>A0AA87ZTB2_FICCA</name>